<feature type="compositionally biased region" description="Basic residues" evidence="1">
    <location>
        <begin position="184"/>
        <end position="203"/>
    </location>
</feature>
<name>A0ABR1MQC9_9PEZI</name>
<dbReference type="EMBL" id="JBBPDW010000002">
    <property type="protein sequence ID" value="KAK7555916.1"/>
    <property type="molecule type" value="Genomic_DNA"/>
</dbReference>
<gene>
    <name evidence="2" type="ORF">IWX46DRAFT_145885</name>
</gene>
<proteinExistence type="predicted"/>
<sequence>MLMVAYGRREATLYPSGLHEENRTQPGRRRQACAGPGGENPGATQDSSLQTAIATRDRPQWMEYYLGSPNDEAHSQSFPLYRDGTTGRNWHVRYHGYVIAEHGRRGGRRGPGQDNGLGVNFPAAMAPKEWPWAAPRRHVPARELTSIPGRPTTAHVKQQHRGPRTSMAEGKALVKEKGEPQSHGLRKSGGWRRRVWRARTARA</sequence>
<evidence type="ECO:0000256" key="1">
    <source>
        <dbReference type="SAM" id="MobiDB-lite"/>
    </source>
</evidence>
<keyword evidence="3" id="KW-1185">Reference proteome</keyword>
<comment type="caution">
    <text evidence="2">The sequence shown here is derived from an EMBL/GenBank/DDBJ whole genome shotgun (WGS) entry which is preliminary data.</text>
</comment>
<evidence type="ECO:0000313" key="3">
    <source>
        <dbReference type="Proteomes" id="UP001365128"/>
    </source>
</evidence>
<feature type="region of interest" description="Disordered" evidence="1">
    <location>
        <begin position="146"/>
        <end position="203"/>
    </location>
</feature>
<dbReference type="Proteomes" id="UP001365128">
    <property type="component" value="Unassembled WGS sequence"/>
</dbReference>
<reference evidence="2 3" key="1">
    <citation type="submission" date="2024-04" db="EMBL/GenBank/DDBJ databases">
        <title>Phyllosticta paracitricarpa is synonymous to the EU quarantine fungus P. citricarpa based on phylogenomic analyses.</title>
        <authorList>
            <consortium name="Lawrence Berkeley National Laboratory"/>
            <person name="Van Ingen-Buijs V.A."/>
            <person name="Van Westerhoven A.C."/>
            <person name="Haridas S."/>
            <person name="Skiadas P."/>
            <person name="Martin F."/>
            <person name="Groenewald J.Z."/>
            <person name="Crous P.W."/>
            <person name="Seidl M.F."/>
        </authorList>
    </citation>
    <scope>NUCLEOTIDE SEQUENCE [LARGE SCALE GENOMIC DNA]</scope>
    <source>
        <strain evidence="2 3">CBS 122670</strain>
    </source>
</reference>
<accession>A0ABR1MQC9</accession>
<evidence type="ECO:0000313" key="2">
    <source>
        <dbReference type="EMBL" id="KAK7555916.1"/>
    </source>
</evidence>
<organism evidence="2 3">
    <name type="scientific">Phyllosticta citricarpa</name>
    <dbReference type="NCBI Taxonomy" id="55181"/>
    <lineage>
        <taxon>Eukaryota</taxon>
        <taxon>Fungi</taxon>
        <taxon>Dikarya</taxon>
        <taxon>Ascomycota</taxon>
        <taxon>Pezizomycotina</taxon>
        <taxon>Dothideomycetes</taxon>
        <taxon>Dothideomycetes incertae sedis</taxon>
        <taxon>Botryosphaeriales</taxon>
        <taxon>Phyllostictaceae</taxon>
        <taxon>Phyllosticta</taxon>
    </lineage>
</organism>
<feature type="region of interest" description="Disordered" evidence="1">
    <location>
        <begin position="15"/>
        <end position="49"/>
    </location>
</feature>
<protein>
    <submittedName>
        <fullName evidence="2">Uncharacterized protein</fullName>
    </submittedName>
</protein>